<evidence type="ECO:0000313" key="6">
    <source>
        <dbReference type="EMBL" id="RKP59200.1"/>
    </source>
</evidence>
<dbReference type="AlphaFoldDB" id="A0A494YBQ8"/>
<dbReference type="Gene3D" id="3.30.70.270">
    <property type="match status" value="1"/>
</dbReference>
<dbReference type="Proteomes" id="UP000270342">
    <property type="component" value="Unassembled WGS sequence"/>
</dbReference>
<protein>
    <recommendedName>
        <fullName evidence="1">diguanylate cyclase</fullName>
        <ecNumber evidence="1">2.7.7.65</ecNumber>
    </recommendedName>
</protein>
<dbReference type="Gene3D" id="3.30.450.20">
    <property type="entry name" value="PAS domain"/>
    <property type="match status" value="1"/>
</dbReference>
<keyword evidence="4" id="KW-1133">Transmembrane helix</keyword>
<evidence type="ECO:0000259" key="5">
    <source>
        <dbReference type="PROSITE" id="PS50887"/>
    </source>
</evidence>
<dbReference type="EMBL" id="RBZU01000001">
    <property type="protein sequence ID" value="RKP59200.1"/>
    <property type="molecule type" value="Genomic_DNA"/>
</dbReference>
<dbReference type="NCBIfam" id="TIGR00254">
    <property type="entry name" value="GGDEF"/>
    <property type="match status" value="1"/>
</dbReference>
<comment type="caution">
    <text evidence="6">The sequence shown here is derived from an EMBL/GenBank/DDBJ whole genome shotgun (WGS) entry which is preliminary data.</text>
</comment>
<name>A0A494YBQ8_9BURK</name>
<dbReference type="CDD" id="cd01949">
    <property type="entry name" value="GGDEF"/>
    <property type="match status" value="1"/>
</dbReference>
<dbReference type="Pfam" id="PF00990">
    <property type="entry name" value="GGDEF"/>
    <property type="match status" value="1"/>
</dbReference>
<dbReference type="InterPro" id="IPR000160">
    <property type="entry name" value="GGDEF_dom"/>
</dbReference>
<dbReference type="FunFam" id="3.30.70.270:FF:000001">
    <property type="entry name" value="Diguanylate cyclase domain protein"/>
    <property type="match status" value="1"/>
</dbReference>
<evidence type="ECO:0000256" key="1">
    <source>
        <dbReference type="ARBA" id="ARBA00012528"/>
    </source>
</evidence>
<dbReference type="InterPro" id="IPR043128">
    <property type="entry name" value="Rev_trsase/Diguanyl_cyclase"/>
</dbReference>
<dbReference type="SUPFAM" id="SSF103190">
    <property type="entry name" value="Sensory domain-like"/>
    <property type="match status" value="1"/>
</dbReference>
<gene>
    <name evidence="6" type="ORF">D7S86_04705</name>
</gene>
<organism evidence="6 7">
    <name type="scientific">Pararobbsia silviterrae</name>
    <dbReference type="NCBI Taxonomy" id="1792498"/>
    <lineage>
        <taxon>Bacteria</taxon>
        <taxon>Pseudomonadati</taxon>
        <taxon>Pseudomonadota</taxon>
        <taxon>Betaproteobacteria</taxon>
        <taxon>Burkholderiales</taxon>
        <taxon>Burkholderiaceae</taxon>
        <taxon>Pararobbsia</taxon>
    </lineage>
</organism>
<dbReference type="PANTHER" id="PTHR45138">
    <property type="entry name" value="REGULATORY COMPONENTS OF SENSORY TRANSDUCTION SYSTEM"/>
    <property type="match status" value="1"/>
</dbReference>
<dbReference type="PROSITE" id="PS50887">
    <property type="entry name" value="GGDEF"/>
    <property type="match status" value="1"/>
</dbReference>
<feature type="compositionally biased region" description="Basic and acidic residues" evidence="3">
    <location>
        <begin position="579"/>
        <end position="612"/>
    </location>
</feature>
<dbReference type="SMART" id="SM00267">
    <property type="entry name" value="GGDEF"/>
    <property type="match status" value="1"/>
</dbReference>
<keyword evidence="7" id="KW-1185">Reference proteome</keyword>
<feature type="transmembrane region" description="Helical" evidence="4">
    <location>
        <begin position="25"/>
        <end position="45"/>
    </location>
</feature>
<evidence type="ECO:0000256" key="2">
    <source>
        <dbReference type="ARBA" id="ARBA00034247"/>
    </source>
</evidence>
<accession>A0A494YBQ8</accession>
<dbReference type="CDD" id="cd18773">
    <property type="entry name" value="PDC1_HK_sensor"/>
    <property type="match status" value="1"/>
</dbReference>
<dbReference type="PANTHER" id="PTHR45138:SF9">
    <property type="entry name" value="DIGUANYLATE CYCLASE DGCM-RELATED"/>
    <property type="match status" value="1"/>
</dbReference>
<evidence type="ECO:0000256" key="3">
    <source>
        <dbReference type="SAM" id="MobiDB-lite"/>
    </source>
</evidence>
<feature type="domain" description="GGDEF" evidence="5">
    <location>
        <begin position="433"/>
        <end position="565"/>
    </location>
</feature>
<proteinExistence type="predicted"/>
<feature type="compositionally biased region" description="Low complexity" evidence="3">
    <location>
        <begin position="569"/>
        <end position="578"/>
    </location>
</feature>
<dbReference type="EC" id="2.7.7.65" evidence="1"/>
<comment type="catalytic activity">
    <reaction evidence="2">
        <text>2 GTP = 3',3'-c-di-GMP + 2 diphosphate</text>
        <dbReference type="Rhea" id="RHEA:24898"/>
        <dbReference type="ChEBI" id="CHEBI:33019"/>
        <dbReference type="ChEBI" id="CHEBI:37565"/>
        <dbReference type="ChEBI" id="CHEBI:58805"/>
        <dbReference type="EC" id="2.7.7.65"/>
    </reaction>
</comment>
<keyword evidence="4" id="KW-0812">Transmembrane</keyword>
<feature type="transmembrane region" description="Helical" evidence="4">
    <location>
        <begin position="355"/>
        <end position="376"/>
    </location>
</feature>
<evidence type="ECO:0000256" key="4">
    <source>
        <dbReference type="SAM" id="Phobius"/>
    </source>
</evidence>
<dbReference type="InterPro" id="IPR029787">
    <property type="entry name" value="Nucleotide_cyclase"/>
</dbReference>
<dbReference type="InterPro" id="IPR029151">
    <property type="entry name" value="Sensor-like_sf"/>
</dbReference>
<dbReference type="SUPFAM" id="SSF55073">
    <property type="entry name" value="Nucleotide cyclase"/>
    <property type="match status" value="1"/>
</dbReference>
<dbReference type="GO" id="GO:0052621">
    <property type="term" value="F:diguanylate cyclase activity"/>
    <property type="evidence" value="ECO:0007669"/>
    <property type="project" value="UniProtKB-EC"/>
</dbReference>
<evidence type="ECO:0000313" key="7">
    <source>
        <dbReference type="Proteomes" id="UP000270342"/>
    </source>
</evidence>
<feature type="region of interest" description="Disordered" evidence="3">
    <location>
        <begin position="562"/>
        <end position="612"/>
    </location>
</feature>
<reference evidence="6 7" key="1">
    <citation type="submission" date="2018-10" db="EMBL/GenBank/DDBJ databases">
        <title>Robbsia sp. DHC34, isolated from soil.</title>
        <authorList>
            <person name="Gao Z.-H."/>
            <person name="Qiu L.-H."/>
        </authorList>
    </citation>
    <scope>NUCLEOTIDE SEQUENCE [LARGE SCALE GENOMIC DNA]</scope>
    <source>
        <strain evidence="6 7">DHC34</strain>
    </source>
</reference>
<keyword evidence="4" id="KW-0472">Membrane</keyword>
<sequence length="612" mass="66209">MRHLARPRLPRFVTLPARPAVRRSLVRLAGLLAAGALIVSSWWVADDLANRLARNELGATAEARVQIASAVAESVAQSLDGDLALLRGIPTTVAATPFIRDTLVPNSALSLAAMRTLSEDARRESLESNPQLAPLNAFLQRVSDLADIDAVWVVTRDGLCIAASNAKTVTSFVGDDVADRPYMGAIATGTTTIGFARGHTTGRPGIYVTAPVILNNTVIGAIVGKLNTSRARHWVAQPGAFIADQNGVIVLAQDPSLELYALPGASVLTMSREMRAITYAQQIFPTLTVSSEGARVHALAPWLPAEIANELVSIENGPPSLLEVRKAEHAGLSAGLIAPLDVWDDARATFRRNRFLIFLAVLSVMTVGIVLALSYYRERHLHHNTRDMADQLKQANARLSDEARYDSLTGALSRRYFLDLLSTQMRASQLSRAPLTVAIADLDHFKQINDRCGHATGDRALEYFLSVCERVLRVGDSVGRLGGEEFGILMPGAPPGQAERVAEAIRIEFRRARPKSIPDDVGLSVSLGIATAIRNDTPERLLSRADQALYLAKARGRNRSVVFDTQTGADSRANAAESRAAENRPSETRMSDTRTSESHTPESHTPETRATV</sequence>
<dbReference type="InterPro" id="IPR050469">
    <property type="entry name" value="Diguanylate_Cyclase"/>
</dbReference>